<keyword evidence="3" id="KW-1185">Reference proteome</keyword>
<dbReference type="Pfam" id="PF00226">
    <property type="entry name" value="DnaJ"/>
    <property type="match status" value="1"/>
</dbReference>
<name>A0ABT6Q6V2_9PROT</name>
<dbReference type="PROSITE" id="PS50076">
    <property type="entry name" value="DNAJ_2"/>
    <property type="match status" value="1"/>
</dbReference>
<dbReference type="CDD" id="cd06257">
    <property type="entry name" value="DnaJ"/>
    <property type="match status" value="1"/>
</dbReference>
<dbReference type="InterPro" id="IPR001623">
    <property type="entry name" value="DnaJ_domain"/>
</dbReference>
<dbReference type="RefSeq" id="WP_281462265.1">
    <property type="nucleotide sequence ID" value="NZ_JASBAN010000001.1"/>
</dbReference>
<gene>
    <name evidence="2" type="ORF">QJV33_04890</name>
</gene>
<sequence>MTAHKKRFRAFDPNPDCPDNKYCDMPSCDQPAGYKAPKSRQQLNDYYWFCLDHIREYNKKWDYCKGMTPAQIEQHLRNSTVWDKPSWKLGQLGKTDLLKEKYFKDSLGLFKDHPRFKNNKTNPTVPQAPKELQHSLQTLELTWPVSLQDLRKQYTILARKFHPDTNHGDIALTEQFKNINAAYTKLRTHLMNSVEI</sequence>
<protein>
    <submittedName>
        <fullName evidence="2">J domain-containing protein</fullName>
    </submittedName>
</protein>
<dbReference type="Proteomes" id="UP001431775">
    <property type="component" value="Unassembled WGS sequence"/>
</dbReference>
<reference evidence="2" key="1">
    <citation type="submission" date="2023-05" db="EMBL/GenBank/DDBJ databases">
        <title>Whole genome sequence of Commensalibacter sp.</title>
        <authorList>
            <person name="Charoenyingcharoen P."/>
            <person name="Yukphan P."/>
        </authorList>
    </citation>
    <scope>NUCLEOTIDE SEQUENCE</scope>
    <source>
        <strain evidence="2">TBRC 10068</strain>
    </source>
</reference>
<comment type="caution">
    <text evidence="2">The sequence shown here is derived from an EMBL/GenBank/DDBJ whole genome shotgun (WGS) entry which is preliminary data.</text>
</comment>
<dbReference type="SMART" id="SM00271">
    <property type="entry name" value="DnaJ"/>
    <property type="match status" value="1"/>
</dbReference>
<dbReference type="InterPro" id="IPR036869">
    <property type="entry name" value="J_dom_sf"/>
</dbReference>
<proteinExistence type="predicted"/>
<organism evidence="2 3">
    <name type="scientific">Commensalibacter nepenthis</name>
    <dbReference type="NCBI Taxonomy" id="3043872"/>
    <lineage>
        <taxon>Bacteria</taxon>
        <taxon>Pseudomonadati</taxon>
        <taxon>Pseudomonadota</taxon>
        <taxon>Alphaproteobacteria</taxon>
        <taxon>Acetobacterales</taxon>
        <taxon>Acetobacteraceae</taxon>
    </lineage>
</organism>
<accession>A0ABT6Q6V2</accession>
<feature type="domain" description="J" evidence="1">
    <location>
        <begin position="134"/>
        <end position="191"/>
    </location>
</feature>
<evidence type="ECO:0000259" key="1">
    <source>
        <dbReference type="PROSITE" id="PS50076"/>
    </source>
</evidence>
<evidence type="ECO:0000313" key="3">
    <source>
        <dbReference type="Proteomes" id="UP001431775"/>
    </source>
</evidence>
<evidence type="ECO:0000313" key="2">
    <source>
        <dbReference type="EMBL" id="MDI2112629.1"/>
    </source>
</evidence>
<dbReference type="Gene3D" id="1.10.287.110">
    <property type="entry name" value="DnaJ domain"/>
    <property type="match status" value="1"/>
</dbReference>
<dbReference type="SUPFAM" id="SSF46565">
    <property type="entry name" value="Chaperone J-domain"/>
    <property type="match status" value="1"/>
</dbReference>
<dbReference type="EMBL" id="JASBAN010000001">
    <property type="protein sequence ID" value="MDI2112629.1"/>
    <property type="molecule type" value="Genomic_DNA"/>
</dbReference>